<reference evidence="1 2" key="1">
    <citation type="submission" date="2016-11" db="EMBL/GenBank/DDBJ databases">
        <authorList>
            <person name="Jaros S."/>
            <person name="Januszkiewicz K."/>
            <person name="Wedrychowicz H."/>
        </authorList>
    </citation>
    <scope>NUCLEOTIDE SEQUENCE [LARGE SCALE GENOMIC DNA]</scope>
    <source>
        <strain evidence="1 2">DSM 21986</strain>
    </source>
</reference>
<dbReference type="SUPFAM" id="SSF55486">
    <property type="entry name" value="Metalloproteases ('zincins'), catalytic domain"/>
    <property type="match status" value="1"/>
</dbReference>
<dbReference type="AlphaFoldDB" id="A0A1M5ECG0"/>
<evidence type="ECO:0008006" key="3">
    <source>
        <dbReference type="Google" id="ProtNLM"/>
    </source>
</evidence>
<keyword evidence="2" id="KW-1185">Reference proteome</keyword>
<accession>A0A1M5ECG0</accession>
<protein>
    <recommendedName>
        <fullName evidence="3">Peptidase</fullName>
    </recommendedName>
</protein>
<dbReference type="EMBL" id="FQUS01000013">
    <property type="protein sequence ID" value="SHF76963.1"/>
    <property type="molecule type" value="Genomic_DNA"/>
</dbReference>
<dbReference type="OrthoDB" id="1121673at2"/>
<gene>
    <name evidence="1" type="ORF">SAMN05443144_11319</name>
</gene>
<evidence type="ECO:0000313" key="1">
    <source>
        <dbReference type="EMBL" id="SHF76963.1"/>
    </source>
</evidence>
<name>A0A1M5ECG0_9BACT</name>
<evidence type="ECO:0000313" key="2">
    <source>
        <dbReference type="Proteomes" id="UP000184041"/>
    </source>
</evidence>
<organism evidence="1 2">
    <name type="scientific">Fodinibius roseus</name>
    <dbReference type="NCBI Taxonomy" id="1194090"/>
    <lineage>
        <taxon>Bacteria</taxon>
        <taxon>Pseudomonadati</taxon>
        <taxon>Balneolota</taxon>
        <taxon>Balneolia</taxon>
        <taxon>Balneolales</taxon>
        <taxon>Balneolaceae</taxon>
        <taxon>Fodinibius</taxon>
    </lineage>
</organism>
<dbReference type="PROSITE" id="PS51257">
    <property type="entry name" value="PROKAR_LIPOPROTEIN"/>
    <property type="match status" value="1"/>
</dbReference>
<sequence>MGIIKRYHLVVLCIALILSLAAYGCLDSPSGIDENTNQFVSTATPGTSAEVFLNDSSFARLELEIDYMPEHEPSQQALDSLKSFLQARVYKSEVVINTPTEVESGGGGTYSADEIRSFEEEYRDNYTDSRGNTLHAYFLITDGKFQEQDNVLGIAYFNTSMAFFGETVEEAASGIGAPPKEKIEGTVFQHEFGHILGLVGNGSPTQSDHKTAGSAHCTADGCLMEPSVETTDFFANLFDGSIPDLDAQCIADLQANGGK</sequence>
<dbReference type="Proteomes" id="UP000184041">
    <property type="component" value="Unassembled WGS sequence"/>
</dbReference>
<dbReference type="Gene3D" id="3.40.390.10">
    <property type="entry name" value="Collagenase (Catalytic Domain)"/>
    <property type="match status" value="1"/>
</dbReference>
<dbReference type="RefSeq" id="WP_084088252.1">
    <property type="nucleotide sequence ID" value="NZ_FQUS01000013.1"/>
</dbReference>
<dbReference type="InterPro" id="IPR024079">
    <property type="entry name" value="MetalloPept_cat_dom_sf"/>
</dbReference>
<dbReference type="STRING" id="1194090.SAMN05443144_11319"/>
<dbReference type="GO" id="GO:0008237">
    <property type="term" value="F:metallopeptidase activity"/>
    <property type="evidence" value="ECO:0007669"/>
    <property type="project" value="InterPro"/>
</dbReference>
<proteinExistence type="predicted"/>